<protein>
    <submittedName>
        <fullName evidence="1">Uncharacterized protein</fullName>
    </submittedName>
</protein>
<proteinExistence type="predicted"/>
<accession>A0A382FKH5</accession>
<evidence type="ECO:0000313" key="1">
    <source>
        <dbReference type="EMBL" id="SVB63122.1"/>
    </source>
</evidence>
<sequence>MLKSRPHPHLRGSRDRADFQFQWERMLNKRERRFRWFIRHGSVRDGWTPPDLNDPHSRKYPKRALAARLPKKYRMLWPVLPHRSDCELMDDSA</sequence>
<name>A0A382FKH5_9ZZZZ</name>
<reference evidence="1" key="1">
    <citation type="submission" date="2018-05" db="EMBL/GenBank/DDBJ databases">
        <authorList>
            <person name="Lanie J.A."/>
            <person name="Ng W.-L."/>
            <person name="Kazmierczak K.M."/>
            <person name="Andrzejewski T.M."/>
            <person name="Davidsen T.M."/>
            <person name="Wayne K.J."/>
            <person name="Tettelin H."/>
            <person name="Glass J.I."/>
            <person name="Rusch D."/>
            <person name="Podicherti R."/>
            <person name="Tsui H.-C.T."/>
            <person name="Winkler M.E."/>
        </authorList>
    </citation>
    <scope>NUCLEOTIDE SEQUENCE</scope>
</reference>
<dbReference type="EMBL" id="UINC01050314">
    <property type="protein sequence ID" value="SVB63122.1"/>
    <property type="molecule type" value="Genomic_DNA"/>
</dbReference>
<gene>
    <name evidence="1" type="ORF">METZ01_LOCUS215976</name>
</gene>
<organism evidence="1">
    <name type="scientific">marine metagenome</name>
    <dbReference type="NCBI Taxonomy" id="408172"/>
    <lineage>
        <taxon>unclassified sequences</taxon>
        <taxon>metagenomes</taxon>
        <taxon>ecological metagenomes</taxon>
    </lineage>
</organism>
<dbReference type="AlphaFoldDB" id="A0A382FKH5"/>